<keyword evidence="4" id="KW-0597">Phosphoprotein</keyword>
<dbReference type="AlphaFoldDB" id="A0A934VV25"/>
<dbReference type="GO" id="GO:0005886">
    <property type="term" value="C:plasma membrane"/>
    <property type="evidence" value="ECO:0007669"/>
    <property type="project" value="TreeGrafter"/>
</dbReference>
<comment type="caution">
    <text evidence="15">The sequence shown here is derived from an EMBL/GenBank/DDBJ whole genome shotgun (WGS) entry which is preliminary data.</text>
</comment>
<comment type="catalytic activity">
    <reaction evidence="1">
        <text>ATP + protein L-histidine = ADP + protein N-phospho-L-histidine.</text>
        <dbReference type="EC" id="2.7.13.3"/>
    </reaction>
</comment>
<feature type="compositionally biased region" description="Basic and acidic residues" evidence="11">
    <location>
        <begin position="60"/>
        <end position="92"/>
    </location>
</feature>
<dbReference type="CDD" id="cd00075">
    <property type="entry name" value="HATPase"/>
    <property type="match status" value="1"/>
</dbReference>
<dbReference type="Pfam" id="PF02518">
    <property type="entry name" value="HATPase_c"/>
    <property type="match status" value="1"/>
</dbReference>
<dbReference type="SUPFAM" id="SSF55874">
    <property type="entry name" value="ATPase domain of HSP90 chaperone/DNA topoisomerase II/histidine kinase"/>
    <property type="match status" value="1"/>
</dbReference>
<protein>
    <recommendedName>
        <fullName evidence="3">histidine kinase</fullName>
        <ecNumber evidence="3">2.7.13.3</ecNumber>
    </recommendedName>
</protein>
<comment type="subcellular location">
    <subcellularLocation>
        <location evidence="2">Membrane</location>
    </subcellularLocation>
</comment>
<dbReference type="SMART" id="SM00304">
    <property type="entry name" value="HAMP"/>
    <property type="match status" value="1"/>
</dbReference>
<dbReference type="PANTHER" id="PTHR45436">
    <property type="entry name" value="SENSOR HISTIDINE KINASE YKOH"/>
    <property type="match status" value="1"/>
</dbReference>
<evidence type="ECO:0000256" key="4">
    <source>
        <dbReference type="ARBA" id="ARBA00022553"/>
    </source>
</evidence>
<feature type="transmembrane region" description="Helical" evidence="12">
    <location>
        <begin position="188"/>
        <end position="209"/>
    </location>
</feature>
<proteinExistence type="predicted"/>
<keyword evidence="16" id="KW-1185">Reference proteome</keyword>
<keyword evidence="8 12" id="KW-1133">Transmembrane helix</keyword>
<evidence type="ECO:0000259" key="13">
    <source>
        <dbReference type="PROSITE" id="PS50109"/>
    </source>
</evidence>
<gene>
    <name evidence="15" type="ORF">JIN85_04955</name>
</gene>
<dbReference type="InterPro" id="IPR003660">
    <property type="entry name" value="HAMP_dom"/>
</dbReference>
<dbReference type="InterPro" id="IPR005467">
    <property type="entry name" value="His_kinase_dom"/>
</dbReference>
<organism evidence="15 16">
    <name type="scientific">Luteolibacter pohnpeiensis</name>
    <dbReference type="NCBI Taxonomy" id="454153"/>
    <lineage>
        <taxon>Bacteria</taxon>
        <taxon>Pseudomonadati</taxon>
        <taxon>Verrucomicrobiota</taxon>
        <taxon>Verrucomicrobiia</taxon>
        <taxon>Verrucomicrobiales</taxon>
        <taxon>Verrucomicrobiaceae</taxon>
        <taxon>Luteolibacter</taxon>
    </lineage>
</organism>
<evidence type="ECO:0000256" key="11">
    <source>
        <dbReference type="SAM" id="MobiDB-lite"/>
    </source>
</evidence>
<keyword evidence="6 12" id="KW-0812">Transmembrane</keyword>
<dbReference type="CDD" id="cd00082">
    <property type="entry name" value="HisKA"/>
    <property type="match status" value="1"/>
</dbReference>
<dbReference type="Pfam" id="PF00512">
    <property type="entry name" value="HisKA"/>
    <property type="match status" value="1"/>
</dbReference>
<feature type="domain" description="HAMP" evidence="14">
    <location>
        <begin position="211"/>
        <end position="263"/>
    </location>
</feature>
<evidence type="ECO:0000256" key="10">
    <source>
        <dbReference type="ARBA" id="ARBA00023136"/>
    </source>
</evidence>
<evidence type="ECO:0000256" key="6">
    <source>
        <dbReference type="ARBA" id="ARBA00022692"/>
    </source>
</evidence>
<dbReference type="SMART" id="SM00387">
    <property type="entry name" value="HATPase_c"/>
    <property type="match status" value="1"/>
</dbReference>
<dbReference type="Gene3D" id="3.30.565.10">
    <property type="entry name" value="Histidine kinase-like ATPase, C-terminal domain"/>
    <property type="match status" value="1"/>
</dbReference>
<accession>A0A934VV25</accession>
<dbReference type="Pfam" id="PF00672">
    <property type="entry name" value="HAMP"/>
    <property type="match status" value="1"/>
</dbReference>
<dbReference type="EC" id="2.7.13.3" evidence="3"/>
<evidence type="ECO:0000256" key="7">
    <source>
        <dbReference type="ARBA" id="ARBA00022777"/>
    </source>
</evidence>
<dbReference type="InterPro" id="IPR003594">
    <property type="entry name" value="HATPase_dom"/>
</dbReference>
<dbReference type="RefSeq" id="WP_200268196.1">
    <property type="nucleotide sequence ID" value="NZ_JAENIJ010000005.1"/>
</dbReference>
<dbReference type="PROSITE" id="PS50109">
    <property type="entry name" value="HIS_KIN"/>
    <property type="match status" value="1"/>
</dbReference>
<evidence type="ECO:0000259" key="14">
    <source>
        <dbReference type="PROSITE" id="PS50885"/>
    </source>
</evidence>
<dbReference type="InterPro" id="IPR050428">
    <property type="entry name" value="TCS_sensor_his_kinase"/>
</dbReference>
<dbReference type="InterPro" id="IPR004358">
    <property type="entry name" value="Sig_transdc_His_kin-like_C"/>
</dbReference>
<dbReference type="FunFam" id="3.30.565.10:FF:000006">
    <property type="entry name" value="Sensor histidine kinase WalK"/>
    <property type="match status" value="1"/>
</dbReference>
<dbReference type="Proteomes" id="UP000603141">
    <property type="component" value="Unassembled WGS sequence"/>
</dbReference>
<sequence>MSSHSIRWRLQGWLGLLLLILLTGFGLSIYHLEKNSRIHAFDAALESRVSAISISMRGGKDHFNDNEPPGRFHGDRDFDRIPPEFDDREFRPRGGPPPEEPEMQEQEINLPDESDGTYHQVWRHGRPQNSATSMLGKIPMPVRNTRDTTLKVRSRGAFREAWHFTERGDCVLVGRSSESLAIALQRSAILIFCAGAAIFILGIAGGTWLTQQAIKPIDDISEAARRISAGNLTERIQTEGDHELGRLAMILNSTFARLEEAFNRQKQFTADASHELRTPITMMITEAQATLAQDRSPHEYREALVGCLEAAQQMRGITQALLQLARADNDDTASHESFDMASCIEEIASVLAPRITAAELSIVLDTPPTTAMGNIGRFSLVVSNLLENAVHYNKPGGTIQVSCRNTDNGAELVVKDTGLGISAEDLPHIFERFYRADKARSRSNGRFGLGLAICDGIVRADGGTISAESELGVGTTFTATYPLPEQEA</sequence>
<dbReference type="InterPro" id="IPR036097">
    <property type="entry name" value="HisK_dim/P_sf"/>
</dbReference>
<evidence type="ECO:0000256" key="9">
    <source>
        <dbReference type="ARBA" id="ARBA00023012"/>
    </source>
</evidence>
<dbReference type="SUPFAM" id="SSF158472">
    <property type="entry name" value="HAMP domain-like"/>
    <property type="match status" value="1"/>
</dbReference>
<evidence type="ECO:0000256" key="12">
    <source>
        <dbReference type="SAM" id="Phobius"/>
    </source>
</evidence>
<dbReference type="SMART" id="SM00388">
    <property type="entry name" value="HisKA"/>
    <property type="match status" value="1"/>
</dbReference>
<reference evidence="15" key="1">
    <citation type="submission" date="2021-01" db="EMBL/GenBank/DDBJ databases">
        <title>Modified the classification status of verrucomicrobia.</title>
        <authorList>
            <person name="Feng X."/>
        </authorList>
    </citation>
    <scope>NUCLEOTIDE SEQUENCE</scope>
    <source>
        <strain evidence="15">KCTC 22041</strain>
    </source>
</reference>
<dbReference type="CDD" id="cd06225">
    <property type="entry name" value="HAMP"/>
    <property type="match status" value="1"/>
</dbReference>
<dbReference type="InterPro" id="IPR036890">
    <property type="entry name" value="HATPase_C_sf"/>
</dbReference>
<dbReference type="InterPro" id="IPR003661">
    <property type="entry name" value="HisK_dim/P_dom"/>
</dbReference>
<feature type="transmembrane region" description="Helical" evidence="12">
    <location>
        <begin position="12"/>
        <end position="32"/>
    </location>
</feature>
<keyword evidence="7" id="KW-0418">Kinase</keyword>
<keyword evidence="9" id="KW-0902">Two-component regulatory system</keyword>
<feature type="region of interest" description="Disordered" evidence="11">
    <location>
        <begin position="60"/>
        <end position="104"/>
    </location>
</feature>
<keyword evidence="10 12" id="KW-0472">Membrane</keyword>
<dbReference type="GO" id="GO:0000155">
    <property type="term" value="F:phosphorelay sensor kinase activity"/>
    <property type="evidence" value="ECO:0007669"/>
    <property type="project" value="InterPro"/>
</dbReference>
<feature type="domain" description="Histidine kinase" evidence="13">
    <location>
        <begin position="271"/>
        <end position="485"/>
    </location>
</feature>
<evidence type="ECO:0000256" key="1">
    <source>
        <dbReference type="ARBA" id="ARBA00000085"/>
    </source>
</evidence>
<dbReference type="EMBL" id="JAENIJ010000005">
    <property type="protein sequence ID" value="MBK1881750.1"/>
    <property type="molecule type" value="Genomic_DNA"/>
</dbReference>
<name>A0A934VV25_9BACT</name>
<evidence type="ECO:0000313" key="16">
    <source>
        <dbReference type="Proteomes" id="UP000603141"/>
    </source>
</evidence>
<evidence type="ECO:0000256" key="2">
    <source>
        <dbReference type="ARBA" id="ARBA00004370"/>
    </source>
</evidence>
<keyword evidence="5" id="KW-0808">Transferase</keyword>
<dbReference type="PRINTS" id="PR00344">
    <property type="entry name" value="BCTRLSENSOR"/>
</dbReference>
<evidence type="ECO:0000256" key="5">
    <source>
        <dbReference type="ARBA" id="ARBA00022679"/>
    </source>
</evidence>
<dbReference type="PANTHER" id="PTHR45436:SF5">
    <property type="entry name" value="SENSOR HISTIDINE KINASE TRCS"/>
    <property type="match status" value="1"/>
</dbReference>
<evidence type="ECO:0000313" key="15">
    <source>
        <dbReference type="EMBL" id="MBK1881750.1"/>
    </source>
</evidence>
<evidence type="ECO:0000256" key="3">
    <source>
        <dbReference type="ARBA" id="ARBA00012438"/>
    </source>
</evidence>
<dbReference type="SUPFAM" id="SSF47384">
    <property type="entry name" value="Homodimeric domain of signal transducing histidine kinase"/>
    <property type="match status" value="1"/>
</dbReference>
<dbReference type="Gene3D" id="6.10.340.10">
    <property type="match status" value="1"/>
</dbReference>
<evidence type="ECO:0000256" key="8">
    <source>
        <dbReference type="ARBA" id="ARBA00022989"/>
    </source>
</evidence>
<dbReference type="PROSITE" id="PS50885">
    <property type="entry name" value="HAMP"/>
    <property type="match status" value="1"/>
</dbReference>
<dbReference type="Gene3D" id="1.10.287.130">
    <property type="match status" value="1"/>
</dbReference>